<dbReference type="InterPro" id="IPR016024">
    <property type="entry name" value="ARM-type_fold"/>
</dbReference>
<comment type="subcellular location">
    <subcellularLocation>
        <location evidence="1">Nucleus</location>
    </subcellularLocation>
</comment>
<gene>
    <name evidence="5" type="ORF">SCF082_LOCUS53350</name>
</gene>
<feature type="compositionally biased region" description="Acidic residues" evidence="4">
    <location>
        <begin position="811"/>
        <end position="834"/>
    </location>
</feature>
<evidence type="ECO:0000313" key="6">
    <source>
        <dbReference type="Proteomes" id="UP001642464"/>
    </source>
</evidence>
<dbReference type="PANTHER" id="PTHR13213">
    <property type="entry name" value="MYB-BINDING PROTEIN 1A FAMILY MEMBER"/>
    <property type="match status" value="1"/>
</dbReference>
<dbReference type="InterPro" id="IPR007015">
    <property type="entry name" value="DNA_pol_V/MYBBP1A"/>
</dbReference>
<dbReference type="PANTHER" id="PTHR13213:SF2">
    <property type="entry name" value="MYB-BINDING PROTEIN 1A"/>
    <property type="match status" value="1"/>
</dbReference>
<evidence type="ECO:0000256" key="4">
    <source>
        <dbReference type="SAM" id="MobiDB-lite"/>
    </source>
</evidence>
<feature type="region of interest" description="Disordered" evidence="4">
    <location>
        <begin position="809"/>
        <end position="837"/>
    </location>
</feature>
<evidence type="ECO:0000256" key="1">
    <source>
        <dbReference type="ARBA" id="ARBA00004123"/>
    </source>
</evidence>
<keyword evidence="3" id="KW-0539">Nucleus</keyword>
<feature type="region of interest" description="Disordered" evidence="4">
    <location>
        <begin position="417"/>
        <end position="436"/>
    </location>
</feature>
<feature type="compositionally biased region" description="Acidic residues" evidence="4">
    <location>
        <begin position="859"/>
        <end position="870"/>
    </location>
</feature>
<feature type="region of interest" description="Disordered" evidence="4">
    <location>
        <begin position="897"/>
        <end position="921"/>
    </location>
</feature>
<sequence length="1607" mass="178103">MPKDGDFLQQFHHLASVVSSASFHWALRLFGGRSSSAEADDELRCRAALLGEATGPRRDRDGAEGDAVGWRGGGRQITITLQSGKLEAQELPYSVTRLVRGVQSSREFCRPGFSLAIAELLHAMPSQALTVLKEIDKATELQSGLRANKAKDRLLGRCFVYGAILQAGCLRVEEKAVADIIARLSRGLWQIYSARSYLNACSMCLLKDACEELCQANRHERVAEIISQWKLDDKVDDSGKGLNLLDPHALGLILKLRVCYEEAEKKPSSWPSCVRKDVFRNHAPAVARKVGQTLASCPVTDVVPTVLEDFCRWWARRHQGRDAKSLEEIWPAFEEGLFPEDQAPATLAQALRGMAELARALRATPEANSLLIGLFQKLSKGWEQLFWCAASKQSPAHQAATYANSILVELVGGARPAQQGQKAQKKRKKSEHPPAALPLEDDTRLAILGSLQASKAFQRVPGNLKRQWQQALLSPLSPSGIRLCCHRLIKRLSEGMPAREVCAQLEPLALHNQAPDEVIMAVIFQQFLCSYIAPPGSNPVSFSLGAFKSAMGLPESPAEWEDMVLQVPLLEEEERNLWRQRLWSTASQLIRRTWPEAAEKLVTGEDFSAAEVFSGGEEGPGSMVRSLAFAGCFSDGSLLVLRLLQWWEHVMSTSPSSAKGKKKSVCQCLVGLEEEDESLRKLSLELCNSVMEMEPGKKAVSARQKNAVCSLPLSVSLAFLTDSAPPNAKEVMSELLSIVKSLTSKAKEPKPKRHLQETMAGIPPIAAELYVGDSMGIIREACKIAWRELALYAADETVQSLCSSVCGAPIEETDEPVDEPEMDDDEEDEGDADPDGSRKAVFDQAIAAMKEKNAKAKPEEDEDEEEEDVTTLDHSGVLSQLLDDGGGELMNSFAGSRLEGASNEKKKTLTKRQQKQREMQDDLVRRLREAELMESFLTRSGHKRPVSLEVVEKLLSAMVDLRHKAKVNRQATCVTLIRHWRCIHGRSMLSAQEKEEGAEDGKATKKSTKGDLALRDLEENLVQKVQKVLARLTKNSCRPASLQILSGWHSAEEWATKAREICTQGHKARFCASGQQVLEVFGTHLYFLCACHRLASQEEEGSELKPGQGWTLAEKLLAKLLQEWGGKKEFDHWCQAALKAFVARAPQMLLNLPWSKAIKGARKAFARRSQLIFIHTHLLRPLPPETTSKEDVATQTVFADGCAKLCAELMISLEASEDKAASQQKLRKECLHTLKAIHKLRQKSGGLPPEISDAIAEALASFRDSLPQKRGEASGVGPAVTQFQTVLTAANPPPPIQNRSEQEIKEKVTSWMNLVHPRAPEFFTFPYQWEEILVQVAKFTDRADDCIQGPDKCVQWYGPSEDGQAVLLVRPPGESEARKTYLNRILTFIFAHDELYSCIQALPKVPRRKVPLKMSCGKPLCVFLGHITAAEADGFPENDTAPEQVSKADLPPPPPLQKRSEQEVQEKIKSWMVFVHPRARSYFESVEKCEEVLGQLARLTDRNDDLILGDEDSCVHWYGPVCDNGHAILSLLKPGHIEPCHAYLTRILSFMFATDELYEKLMPLPKVPFRMSCGKPLCVFLGHVSAAEADEFPHQPSRSSLVSSTSS</sequence>
<comment type="caution">
    <text evidence="5">The sequence shown here is derived from an EMBL/GenBank/DDBJ whole genome shotgun (WGS) entry which is preliminary data.</text>
</comment>
<feature type="region of interest" description="Disordered" evidence="4">
    <location>
        <begin position="1434"/>
        <end position="1460"/>
    </location>
</feature>
<comment type="similarity">
    <text evidence="2">Belongs to the MYBBP1A family.</text>
</comment>
<dbReference type="Pfam" id="PF04931">
    <property type="entry name" value="DNA_pol_phi"/>
    <property type="match status" value="1"/>
</dbReference>
<evidence type="ECO:0000313" key="5">
    <source>
        <dbReference type="EMBL" id="CAK9115234.1"/>
    </source>
</evidence>
<dbReference type="Proteomes" id="UP001642464">
    <property type="component" value="Unassembled WGS sequence"/>
</dbReference>
<proteinExistence type="inferred from homology"/>
<evidence type="ECO:0000256" key="3">
    <source>
        <dbReference type="ARBA" id="ARBA00023242"/>
    </source>
</evidence>
<feature type="region of interest" description="Disordered" evidence="4">
    <location>
        <begin position="851"/>
        <end position="873"/>
    </location>
</feature>
<dbReference type="EMBL" id="CAXAMM010044573">
    <property type="protein sequence ID" value="CAK9115234.1"/>
    <property type="molecule type" value="Genomic_DNA"/>
</dbReference>
<evidence type="ECO:0000256" key="2">
    <source>
        <dbReference type="ARBA" id="ARBA00006809"/>
    </source>
</evidence>
<accession>A0ABP0SSX6</accession>
<reference evidence="5 6" key="1">
    <citation type="submission" date="2024-02" db="EMBL/GenBank/DDBJ databases">
        <authorList>
            <person name="Chen Y."/>
            <person name="Shah S."/>
            <person name="Dougan E. K."/>
            <person name="Thang M."/>
            <person name="Chan C."/>
        </authorList>
    </citation>
    <scope>NUCLEOTIDE SEQUENCE [LARGE SCALE GENOMIC DNA]</scope>
</reference>
<organism evidence="5 6">
    <name type="scientific">Durusdinium trenchii</name>
    <dbReference type="NCBI Taxonomy" id="1381693"/>
    <lineage>
        <taxon>Eukaryota</taxon>
        <taxon>Sar</taxon>
        <taxon>Alveolata</taxon>
        <taxon>Dinophyceae</taxon>
        <taxon>Suessiales</taxon>
        <taxon>Symbiodiniaceae</taxon>
        <taxon>Durusdinium</taxon>
    </lineage>
</organism>
<dbReference type="SUPFAM" id="SSF48371">
    <property type="entry name" value="ARM repeat"/>
    <property type="match status" value="1"/>
</dbReference>
<protein>
    <submittedName>
        <fullName evidence="5">Uncharacterized protein</fullName>
    </submittedName>
</protein>
<name>A0ABP0SSX6_9DINO</name>
<keyword evidence="6" id="KW-1185">Reference proteome</keyword>